<feature type="non-terminal residue" evidence="1">
    <location>
        <position position="54"/>
    </location>
</feature>
<protein>
    <submittedName>
        <fullName evidence="1">32442_t:CDS:1</fullName>
    </submittedName>
</protein>
<organism evidence="1 2">
    <name type="scientific">Gigaspora margarita</name>
    <dbReference type="NCBI Taxonomy" id="4874"/>
    <lineage>
        <taxon>Eukaryota</taxon>
        <taxon>Fungi</taxon>
        <taxon>Fungi incertae sedis</taxon>
        <taxon>Mucoromycota</taxon>
        <taxon>Glomeromycotina</taxon>
        <taxon>Glomeromycetes</taxon>
        <taxon>Diversisporales</taxon>
        <taxon>Gigasporaceae</taxon>
        <taxon>Gigaspora</taxon>
    </lineage>
</organism>
<feature type="non-terminal residue" evidence="1">
    <location>
        <position position="1"/>
    </location>
</feature>
<dbReference type="EMBL" id="CAJVQB010155594">
    <property type="protein sequence ID" value="CAG8856044.1"/>
    <property type="molecule type" value="Genomic_DNA"/>
</dbReference>
<accession>A0ABN7XPN8</accession>
<name>A0ABN7XPN8_GIGMA</name>
<sequence>NERIVRSLEYARYMYKTYGKSYPCDLLKINYFETKYLYILGEEINIDFSDSNNN</sequence>
<proteinExistence type="predicted"/>
<dbReference type="Proteomes" id="UP000789901">
    <property type="component" value="Unassembled WGS sequence"/>
</dbReference>
<evidence type="ECO:0000313" key="1">
    <source>
        <dbReference type="EMBL" id="CAG8856044.1"/>
    </source>
</evidence>
<keyword evidence="2" id="KW-1185">Reference proteome</keyword>
<gene>
    <name evidence="1" type="ORF">GMARGA_LOCUS44865</name>
</gene>
<comment type="caution">
    <text evidence="1">The sequence shown here is derived from an EMBL/GenBank/DDBJ whole genome shotgun (WGS) entry which is preliminary data.</text>
</comment>
<reference evidence="1 2" key="1">
    <citation type="submission" date="2021-06" db="EMBL/GenBank/DDBJ databases">
        <authorList>
            <person name="Kallberg Y."/>
            <person name="Tangrot J."/>
            <person name="Rosling A."/>
        </authorList>
    </citation>
    <scope>NUCLEOTIDE SEQUENCE [LARGE SCALE GENOMIC DNA]</scope>
    <source>
        <strain evidence="1 2">120-4 pot B 10/14</strain>
    </source>
</reference>
<evidence type="ECO:0000313" key="2">
    <source>
        <dbReference type="Proteomes" id="UP000789901"/>
    </source>
</evidence>